<evidence type="ECO:0000256" key="1">
    <source>
        <dbReference type="SAM" id="MobiDB-lite"/>
    </source>
</evidence>
<feature type="region of interest" description="Disordered" evidence="1">
    <location>
        <begin position="154"/>
        <end position="175"/>
    </location>
</feature>
<name>A0A1Y2A2X1_9PLEO</name>
<reference evidence="2 3" key="1">
    <citation type="submission" date="2016-07" db="EMBL/GenBank/DDBJ databases">
        <title>Pervasive Adenine N6-methylation of Active Genes in Fungi.</title>
        <authorList>
            <consortium name="DOE Joint Genome Institute"/>
            <person name="Mondo S.J."/>
            <person name="Dannebaum R.O."/>
            <person name="Kuo R.C."/>
            <person name="Labutti K."/>
            <person name="Haridas S."/>
            <person name="Kuo A."/>
            <person name="Salamov A."/>
            <person name="Ahrendt S.R."/>
            <person name="Lipzen A."/>
            <person name="Sullivan W."/>
            <person name="Andreopoulos W.B."/>
            <person name="Clum A."/>
            <person name="Lindquist E."/>
            <person name="Daum C."/>
            <person name="Ramamoorthy G.K."/>
            <person name="Gryganskyi A."/>
            <person name="Culley D."/>
            <person name="Magnuson J.K."/>
            <person name="James T.Y."/>
            <person name="O'Malley M.A."/>
            <person name="Stajich J.E."/>
            <person name="Spatafora J.W."/>
            <person name="Visel A."/>
            <person name="Grigoriev I.V."/>
        </authorList>
    </citation>
    <scope>NUCLEOTIDE SEQUENCE [LARGE SCALE GENOMIC DNA]</scope>
    <source>
        <strain evidence="2 3">CBS 115471</strain>
    </source>
</reference>
<dbReference type="Proteomes" id="UP000193144">
    <property type="component" value="Unassembled WGS sequence"/>
</dbReference>
<comment type="caution">
    <text evidence="2">The sequence shown here is derived from an EMBL/GenBank/DDBJ whole genome shotgun (WGS) entry which is preliminary data.</text>
</comment>
<proteinExistence type="predicted"/>
<organism evidence="2 3">
    <name type="scientific">Clohesyomyces aquaticus</name>
    <dbReference type="NCBI Taxonomy" id="1231657"/>
    <lineage>
        <taxon>Eukaryota</taxon>
        <taxon>Fungi</taxon>
        <taxon>Dikarya</taxon>
        <taxon>Ascomycota</taxon>
        <taxon>Pezizomycotina</taxon>
        <taxon>Dothideomycetes</taxon>
        <taxon>Pleosporomycetidae</taxon>
        <taxon>Pleosporales</taxon>
        <taxon>Lindgomycetaceae</taxon>
        <taxon>Clohesyomyces</taxon>
    </lineage>
</organism>
<dbReference type="AlphaFoldDB" id="A0A1Y2A2X1"/>
<evidence type="ECO:0000313" key="2">
    <source>
        <dbReference type="EMBL" id="ORY16869.1"/>
    </source>
</evidence>
<accession>A0A1Y2A2X1</accession>
<protein>
    <submittedName>
        <fullName evidence="2">Uncharacterized protein</fullName>
    </submittedName>
</protein>
<keyword evidence="3" id="KW-1185">Reference proteome</keyword>
<evidence type="ECO:0000313" key="3">
    <source>
        <dbReference type="Proteomes" id="UP000193144"/>
    </source>
</evidence>
<sequence length="247" mass="28180">MEWHERYPQEITKLSFAVVYGKDMLERTLGSNILKLLEKAMVCHARVMKSAHMHCIDNDIETLDENFGVDLDDYGTIVKIIDIKNVDRQANIADWVALHSMLNMFSITGDFRRNVGNDIAIRLYSRFSWVFTRSSIPPAGPRIAMRTRFKDASTSDRSRNYAGRKTSSCSEVGSPSLLLPLAQGRHNKKQSERASTHMDSRCYSQFDDATLAELASKKARRDEVYCWYEAALVVDIAKFGLEDDRGR</sequence>
<dbReference type="EMBL" id="MCFA01000015">
    <property type="protein sequence ID" value="ORY16869.1"/>
    <property type="molecule type" value="Genomic_DNA"/>
</dbReference>
<dbReference type="OrthoDB" id="5953249at2759"/>
<gene>
    <name evidence="2" type="ORF">BCR34DRAFT_597263</name>
</gene>